<gene>
    <name evidence="2" type="ORF">METZ01_LOCUS229791</name>
</gene>
<dbReference type="AlphaFoldDB" id="A0A382GQL4"/>
<feature type="non-terminal residue" evidence="2">
    <location>
        <position position="1"/>
    </location>
</feature>
<name>A0A382GQL4_9ZZZZ</name>
<evidence type="ECO:0000256" key="1">
    <source>
        <dbReference type="SAM" id="MobiDB-lite"/>
    </source>
</evidence>
<organism evidence="2">
    <name type="scientific">marine metagenome</name>
    <dbReference type="NCBI Taxonomy" id="408172"/>
    <lineage>
        <taxon>unclassified sequences</taxon>
        <taxon>metagenomes</taxon>
        <taxon>ecological metagenomes</taxon>
    </lineage>
</organism>
<sequence>ARRRVCPLGGRRTRSILHRSPGQGLRPGRVAHHRVRQPHNRRHLQRHRVPNPNRSRL</sequence>
<evidence type="ECO:0000313" key="2">
    <source>
        <dbReference type="EMBL" id="SVB76937.1"/>
    </source>
</evidence>
<dbReference type="EMBL" id="UINC01056656">
    <property type="protein sequence ID" value="SVB76937.1"/>
    <property type="molecule type" value="Genomic_DNA"/>
</dbReference>
<feature type="non-terminal residue" evidence="2">
    <location>
        <position position="57"/>
    </location>
</feature>
<proteinExistence type="predicted"/>
<reference evidence="2" key="1">
    <citation type="submission" date="2018-05" db="EMBL/GenBank/DDBJ databases">
        <authorList>
            <person name="Lanie J.A."/>
            <person name="Ng W.-L."/>
            <person name="Kazmierczak K.M."/>
            <person name="Andrzejewski T.M."/>
            <person name="Davidsen T.M."/>
            <person name="Wayne K.J."/>
            <person name="Tettelin H."/>
            <person name="Glass J.I."/>
            <person name="Rusch D."/>
            <person name="Podicherti R."/>
            <person name="Tsui H.-C.T."/>
            <person name="Winkler M.E."/>
        </authorList>
    </citation>
    <scope>NUCLEOTIDE SEQUENCE</scope>
</reference>
<accession>A0A382GQL4</accession>
<feature type="compositionally biased region" description="Basic residues" evidence="1">
    <location>
        <begin position="1"/>
        <end position="17"/>
    </location>
</feature>
<feature type="region of interest" description="Disordered" evidence="1">
    <location>
        <begin position="1"/>
        <end position="57"/>
    </location>
</feature>
<protein>
    <submittedName>
        <fullName evidence="2">Uncharacterized protein</fullName>
    </submittedName>
</protein>
<feature type="compositionally biased region" description="Basic residues" evidence="1">
    <location>
        <begin position="29"/>
        <end position="57"/>
    </location>
</feature>